<dbReference type="PANTHER" id="PTHR46237">
    <property type="entry name" value="CYTOCHROME B5 REDUCTASE 4 FAMILY MEMBER"/>
    <property type="match status" value="1"/>
</dbReference>
<keyword evidence="1" id="KW-0349">Heme</keyword>
<evidence type="ECO:0000313" key="5">
    <source>
        <dbReference type="Proteomes" id="UP000095287"/>
    </source>
</evidence>
<feature type="domain" description="Cytochrome b5 heme-binding" evidence="4">
    <location>
        <begin position="4"/>
        <end position="83"/>
    </location>
</feature>
<evidence type="ECO:0000256" key="3">
    <source>
        <dbReference type="ARBA" id="ARBA00023004"/>
    </source>
</evidence>
<dbReference type="Proteomes" id="UP000095287">
    <property type="component" value="Unplaced"/>
</dbReference>
<dbReference type="SMART" id="SM01117">
    <property type="entry name" value="Cyt-b5"/>
    <property type="match status" value="1"/>
</dbReference>
<dbReference type="PANTHER" id="PTHR46237:SF1">
    <property type="entry name" value="CYTOCHROME B5 REDUCTASE 4"/>
    <property type="match status" value="1"/>
</dbReference>
<dbReference type="InterPro" id="IPR051872">
    <property type="entry name" value="Cytochrome_b5/Flavoprotein_Rdt"/>
</dbReference>
<protein>
    <submittedName>
        <fullName evidence="6">Cytochrome b5 heme-binding domain-containing protein</fullName>
    </submittedName>
</protein>
<keyword evidence="2" id="KW-0479">Metal-binding</keyword>
<dbReference type="GO" id="GO:0046872">
    <property type="term" value="F:metal ion binding"/>
    <property type="evidence" value="ECO:0007669"/>
    <property type="project" value="UniProtKB-KW"/>
</dbReference>
<dbReference type="GO" id="GO:0004128">
    <property type="term" value="F:cytochrome-b5 reductase activity, acting on NAD(P)H"/>
    <property type="evidence" value="ECO:0007669"/>
    <property type="project" value="TreeGrafter"/>
</dbReference>
<dbReference type="Pfam" id="PF00173">
    <property type="entry name" value="Cyt-b5"/>
    <property type="match status" value="1"/>
</dbReference>
<keyword evidence="5" id="KW-1185">Reference proteome</keyword>
<reference evidence="6" key="1">
    <citation type="submission" date="2016-11" db="UniProtKB">
        <authorList>
            <consortium name="WormBaseParasite"/>
        </authorList>
    </citation>
    <scope>IDENTIFICATION</scope>
</reference>
<dbReference type="AlphaFoldDB" id="A0A1I7ZXP3"/>
<dbReference type="Gene3D" id="3.10.120.10">
    <property type="entry name" value="Cytochrome b5-like heme/steroid binding domain"/>
    <property type="match status" value="1"/>
</dbReference>
<accession>A0A1I7ZXP3</accession>
<sequence length="84" mass="9656">MQTPREFSRSEVAAHNSATDLWIIYKNKVYDLTPYYRSHPGGEAMLRRAGKDATNVLRTVDAHAIPWSFIERKLAECYVGDLKK</sequence>
<organism evidence="5 6">
    <name type="scientific">Steinernema glaseri</name>
    <dbReference type="NCBI Taxonomy" id="37863"/>
    <lineage>
        <taxon>Eukaryota</taxon>
        <taxon>Metazoa</taxon>
        <taxon>Ecdysozoa</taxon>
        <taxon>Nematoda</taxon>
        <taxon>Chromadorea</taxon>
        <taxon>Rhabditida</taxon>
        <taxon>Tylenchina</taxon>
        <taxon>Panagrolaimomorpha</taxon>
        <taxon>Strongyloidoidea</taxon>
        <taxon>Steinernematidae</taxon>
        <taxon>Steinernema</taxon>
    </lineage>
</organism>
<evidence type="ECO:0000259" key="4">
    <source>
        <dbReference type="PROSITE" id="PS50255"/>
    </source>
</evidence>
<name>A0A1I7ZXP3_9BILA</name>
<evidence type="ECO:0000256" key="2">
    <source>
        <dbReference type="ARBA" id="ARBA00022723"/>
    </source>
</evidence>
<keyword evidence="3" id="KW-0408">Iron</keyword>
<evidence type="ECO:0000256" key="1">
    <source>
        <dbReference type="ARBA" id="ARBA00022617"/>
    </source>
</evidence>
<dbReference type="SUPFAM" id="SSF55856">
    <property type="entry name" value="Cytochrome b5-like heme/steroid binding domain"/>
    <property type="match status" value="1"/>
</dbReference>
<dbReference type="PROSITE" id="PS50255">
    <property type="entry name" value="CYTOCHROME_B5_2"/>
    <property type="match status" value="1"/>
</dbReference>
<proteinExistence type="predicted"/>
<dbReference type="GO" id="GO:0020037">
    <property type="term" value="F:heme binding"/>
    <property type="evidence" value="ECO:0007669"/>
    <property type="project" value="TreeGrafter"/>
</dbReference>
<dbReference type="WBParaSite" id="L893_g30944.t1">
    <property type="protein sequence ID" value="L893_g30944.t1"/>
    <property type="gene ID" value="L893_g30944"/>
</dbReference>
<dbReference type="FunFam" id="3.10.120.10:FF:000007">
    <property type="entry name" value="Sulfite oxidase, mitochondrial"/>
    <property type="match status" value="1"/>
</dbReference>
<dbReference type="InterPro" id="IPR001199">
    <property type="entry name" value="Cyt_B5-like_heme/steroid-bd"/>
</dbReference>
<dbReference type="GO" id="GO:0005737">
    <property type="term" value="C:cytoplasm"/>
    <property type="evidence" value="ECO:0007669"/>
    <property type="project" value="TreeGrafter"/>
</dbReference>
<evidence type="ECO:0000313" key="6">
    <source>
        <dbReference type="WBParaSite" id="L893_g30944.t1"/>
    </source>
</evidence>
<dbReference type="InterPro" id="IPR036400">
    <property type="entry name" value="Cyt_B5-like_heme/steroid_sf"/>
</dbReference>